<keyword evidence="3" id="KW-1185">Reference proteome</keyword>
<reference evidence="2 3" key="1">
    <citation type="journal article" date="2018" name="Science">
        <title>The opium poppy genome and morphinan production.</title>
        <authorList>
            <person name="Guo L."/>
            <person name="Winzer T."/>
            <person name="Yang X."/>
            <person name="Li Y."/>
            <person name="Ning Z."/>
            <person name="He Z."/>
            <person name="Teodor R."/>
            <person name="Lu Y."/>
            <person name="Bowser T.A."/>
            <person name="Graham I.A."/>
            <person name="Ye K."/>
        </authorList>
    </citation>
    <scope>NUCLEOTIDE SEQUENCE [LARGE SCALE GENOMIC DNA]</scope>
    <source>
        <strain evidence="3">cv. HN1</strain>
        <tissue evidence="2">Leaves</tissue>
    </source>
</reference>
<accession>A0A4Y7KJL2</accession>
<evidence type="ECO:0000313" key="2">
    <source>
        <dbReference type="EMBL" id="RZC72572.1"/>
    </source>
</evidence>
<feature type="region of interest" description="Disordered" evidence="1">
    <location>
        <begin position="14"/>
        <end position="46"/>
    </location>
</feature>
<evidence type="ECO:0000256" key="1">
    <source>
        <dbReference type="SAM" id="MobiDB-lite"/>
    </source>
</evidence>
<dbReference type="Gramene" id="RZC72572">
    <property type="protein sequence ID" value="RZC72572"/>
    <property type="gene ID" value="C5167_048057"/>
</dbReference>
<protein>
    <submittedName>
        <fullName evidence="2">Uncharacterized protein</fullName>
    </submittedName>
</protein>
<sequence>MGNSKVFMGILINFRKSPPPPAQRDIRINRKSCKESDKQADGYAAD</sequence>
<evidence type="ECO:0000313" key="3">
    <source>
        <dbReference type="Proteomes" id="UP000316621"/>
    </source>
</evidence>
<dbReference type="AlphaFoldDB" id="A0A4Y7KJL2"/>
<feature type="compositionally biased region" description="Basic and acidic residues" evidence="1">
    <location>
        <begin position="24"/>
        <end position="40"/>
    </location>
</feature>
<proteinExistence type="predicted"/>
<gene>
    <name evidence="2" type="ORF">C5167_048057</name>
</gene>
<organism evidence="2 3">
    <name type="scientific">Papaver somniferum</name>
    <name type="common">Opium poppy</name>
    <dbReference type="NCBI Taxonomy" id="3469"/>
    <lineage>
        <taxon>Eukaryota</taxon>
        <taxon>Viridiplantae</taxon>
        <taxon>Streptophyta</taxon>
        <taxon>Embryophyta</taxon>
        <taxon>Tracheophyta</taxon>
        <taxon>Spermatophyta</taxon>
        <taxon>Magnoliopsida</taxon>
        <taxon>Ranunculales</taxon>
        <taxon>Papaveraceae</taxon>
        <taxon>Papaveroideae</taxon>
        <taxon>Papaver</taxon>
    </lineage>
</organism>
<dbReference type="Proteomes" id="UP000316621">
    <property type="component" value="Chromosome 8"/>
</dbReference>
<name>A0A4Y7KJL2_PAPSO</name>
<dbReference type="EMBL" id="CM010722">
    <property type="protein sequence ID" value="RZC72572.1"/>
    <property type="molecule type" value="Genomic_DNA"/>
</dbReference>